<sequence>MNVPTRLHRPIFRCLQCLNRRPPLPIKPRSNLRQPRWRLLSSSSPSARPSPTPSPPPPPPPPPPPAAAAATPRPDAITQHRLDAQQRAHHQRRMYYAATGMAACMLAIWILATSIDIAPEKTEGPAGPPPPSGPASAPTGHPAVPSMPRTIRIADTDYTLLGLCVRT</sequence>
<name>A0A9P8L1S8_9PEZI</name>
<keyword evidence="2" id="KW-1133">Transmembrane helix</keyword>
<feature type="transmembrane region" description="Helical" evidence="2">
    <location>
        <begin position="94"/>
        <end position="112"/>
    </location>
</feature>
<dbReference type="AlphaFoldDB" id="A0A9P8L1S8"/>
<dbReference type="Proteomes" id="UP000698800">
    <property type="component" value="Unassembled WGS sequence"/>
</dbReference>
<dbReference type="EMBL" id="JAGHQL010000131">
    <property type="protein sequence ID" value="KAH0537783.1"/>
    <property type="molecule type" value="Genomic_DNA"/>
</dbReference>
<feature type="region of interest" description="Disordered" evidence="1">
    <location>
        <begin position="23"/>
        <end position="88"/>
    </location>
</feature>
<protein>
    <submittedName>
        <fullName evidence="3">Uncharacterized protein</fullName>
    </submittedName>
</protein>
<feature type="region of interest" description="Disordered" evidence="1">
    <location>
        <begin position="120"/>
        <end position="146"/>
    </location>
</feature>
<gene>
    <name evidence="3" type="ORF">FGG08_005465</name>
</gene>
<keyword evidence="2" id="KW-0812">Transmembrane</keyword>
<feature type="compositionally biased region" description="Low complexity" evidence="1">
    <location>
        <begin position="134"/>
        <end position="143"/>
    </location>
</feature>
<reference evidence="3" key="1">
    <citation type="submission" date="2021-03" db="EMBL/GenBank/DDBJ databases">
        <title>Comparative genomics and phylogenomic investigation of the class Geoglossomycetes provide insights into ecological specialization and systematics.</title>
        <authorList>
            <person name="Melie T."/>
            <person name="Pirro S."/>
            <person name="Miller A.N."/>
            <person name="Quandt A."/>
        </authorList>
    </citation>
    <scope>NUCLEOTIDE SEQUENCE</scope>
    <source>
        <strain evidence="3">GBOQ0MN5Z8</strain>
    </source>
</reference>
<dbReference type="OrthoDB" id="18193at2759"/>
<proteinExistence type="predicted"/>
<feature type="non-terminal residue" evidence="3">
    <location>
        <position position="167"/>
    </location>
</feature>
<evidence type="ECO:0000256" key="2">
    <source>
        <dbReference type="SAM" id="Phobius"/>
    </source>
</evidence>
<evidence type="ECO:0000313" key="3">
    <source>
        <dbReference type="EMBL" id="KAH0537783.1"/>
    </source>
</evidence>
<keyword evidence="2" id="KW-0472">Membrane</keyword>
<evidence type="ECO:0000256" key="1">
    <source>
        <dbReference type="SAM" id="MobiDB-lite"/>
    </source>
</evidence>
<evidence type="ECO:0000313" key="4">
    <source>
        <dbReference type="Proteomes" id="UP000698800"/>
    </source>
</evidence>
<keyword evidence="4" id="KW-1185">Reference proteome</keyword>
<organism evidence="3 4">
    <name type="scientific">Glutinoglossum americanum</name>
    <dbReference type="NCBI Taxonomy" id="1670608"/>
    <lineage>
        <taxon>Eukaryota</taxon>
        <taxon>Fungi</taxon>
        <taxon>Dikarya</taxon>
        <taxon>Ascomycota</taxon>
        <taxon>Pezizomycotina</taxon>
        <taxon>Geoglossomycetes</taxon>
        <taxon>Geoglossales</taxon>
        <taxon>Geoglossaceae</taxon>
        <taxon>Glutinoglossum</taxon>
    </lineage>
</organism>
<feature type="compositionally biased region" description="Pro residues" evidence="1">
    <location>
        <begin position="48"/>
        <end position="66"/>
    </location>
</feature>
<accession>A0A9P8L1S8</accession>
<comment type="caution">
    <text evidence="3">The sequence shown here is derived from an EMBL/GenBank/DDBJ whole genome shotgun (WGS) entry which is preliminary data.</text>
</comment>